<dbReference type="Pfam" id="PF12514">
    <property type="entry name" value="DUF3718"/>
    <property type="match status" value="1"/>
</dbReference>
<evidence type="ECO:0000256" key="1">
    <source>
        <dbReference type="SAM" id="SignalP"/>
    </source>
</evidence>
<comment type="caution">
    <text evidence="2">The sequence shown here is derived from an EMBL/GenBank/DDBJ whole genome shotgun (WGS) entry which is preliminary data.</text>
</comment>
<sequence length="116" mass="12582">MKSVIFASVLLASGAVTATEFVAADNTRETKLCMAAATGTPLKMMTTIKYSGYDDRSVARGIACNDEPINFFAARYNDDERVVNRLNRFARTKANVNIIDLSQNQSGTLVIGGRAK</sequence>
<name>A0ABP9RT52_9GAMM</name>
<dbReference type="EMBL" id="BAABLF010000004">
    <property type="protein sequence ID" value="GAA5186660.1"/>
    <property type="molecule type" value="Genomic_DNA"/>
</dbReference>
<evidence type="ECO:0000313" key="2">
    <source>
        <dbReference type="EMBL" id="GAA5186660.1"/>
    </source>
</evidence>
<proteinExistence type="predicted"/>
<evidence type="ECO:0000313" key="3">
    <source>
        <dbReference type="Proteomes" id="UP001501600"/>
    </source>
</evidence>
<dbReference type="RefSeq" id="WP_345315227.1">
    <property type="nucleotide sequence ID" value="NZ_BAABLF010000004.1"/>
</dbReference>
<dbReference type="InterPro" id="IPR022193">
    <property type="entry name" value="DUF3718"/>
</dbReference>
<reference evidence="3" key="1">
    <citation type="journal article" date="2019" name="Int. J. Syst. Evol. Microbiol.">
        <title>The Global Catalogue of Microorganisms (GCM) 10K type strain sequencing project: providing services to taxonomists for standard genome sequencing and annotation.</title>
        <authorList>
            <consortium name="The Broad Institute Genomics Platform"/>
            <consortium name="The Broad Institute Genome Sequencing Center for Infectious Disease"/>
            <person name="Wu L."/>
            <person name="Ma J."/>
        </authorList>
    </citation>
    <scope>NUCLEOTIDE SEQUENCE [LARGE SCALE GENOMIC DNA]</scope>
    <source>
        <strain evidence="3">JCM 18720</strain>
    </source>
</reference>
<organism evidence="2 3">
    <name type="scientific">Ferrimonas gelatinilytica</name>
    <dbReference type="NCBI Taxonomy" id="1255257"/>
    <lineage>
        <taxon>Bacteria</taxon>
        <taxon>Pseudomonadati</taxon>
        <taxon>Pseudomonadota</taxon>
        <taxon>Gammaproteobacteria</taxon>
        <taxon>Alteromonadales</taxon>
        <taxon>Ferrimonadaceae</taxon>
        <taxon>Ferrimonas</taxon>
    </lineage>
</organism>
<accession>A0ABP9RT52</accession>
<keyword evidence="1" id="KW-0732">Signal</keyword>
<feature type="signal peptide" evidence="1">
    <location>
        <begin position="1"/>
        <end position="18"/>
    </location>
</feature>
<dbReference type="Proteomes" id="UP001501600">
    <property type="component" value="Unassembled WGS sequence"/>
</dbReference>
<evidence type="ECO:0008006" key="4">
    <source>
        <dbReference type="Google" id="ProtNLM"/>
    </source>
</evidence>
<gene>
    <name evidence="2" type="ORF">GCM10025772_02580</name>
</gene>
<keyword evidence="3" id="KW-1185">Reference proteome</keyword>
<feature type="chain" id="PRO_5046457237" description="DUF3718 domain-containing protein" evidence="1">
    <location>
        <begin position="19"/>
        <end position="116"/>
    </location>
</feature>
<protein>
    <recommendedName>
        <fullName evidence="4">DUF3718 domain-containing protein</fullName>
    </recommendedName>
</protein>